<feature type="compositionally biased region" description="Basic and acidic residues" evidence="1">
    <location>
        <begin position="1608"/>
        <end position="1617"/>
    </location>
</feature>
<feature type="compositionally biased region" description="Low complexity" evidence="1">
    <location>
        <begin position="550"/>
        <end position="576"/>
    </location>
</feature>
<reference evidence="3" key="1">
    <citation type="journal article" date="2023" name="Mol. Phylogenet. Evol.">
        <title>Genome-scale phylogeny and comparative genomics of the fungal order Sordariales.</title>
        <authorList>
            <person name="Hensen N."/>
            <person name="Bonometti L."/>
            <person name="Westerberg I."/>
            <person name="Brannstrom I.O."/>
            <person name="Guillou S."/>
            <person name="Cros-Aarteil S."/>
            <person name="Calhoun S."/>
            <person name="Haridas S."/>
            <person name="Kuo A."/>
            <person name="Mondo S."/>
            <person name="Pangilinan J."/>
            <person name="Riley R."/>
            <person name="LaButti K."/>
            <person name="Andreopoulos B."/>
            <person name="Lipzen A."/>
            <person name="Chen C."/>
            <person name="Yan M."/>
            <person name="Daum C."/>
            <person name="Ng V."/>
            <person name="Clum A."/>
            <person name="Steindorff A."/>
            <person name="Ohm R.A."/>
            <person name="Martin F."/>
            <person name="Silar P."/>
            <person name="Natvig D.O."/>
            <person name="Lalanne C."/>
            <person name="Gautier V."/>
            <person name="Ament-Velasquez S.L."/>
            <person name="Kruys A."/>
            <person name="Hutchinson M.I."/>
            <person name="Powell A.J."/>
            <person name="Barry K."/>
            <person name="Miller A.N."/>
            <person name="Grigoriev I.V."/>
            <person name="Debuchy R."/>
            <person name="Gladieux P."/>
            <person name="Hiltunen Thoren M."/>
            <person name="Johannesson H."/>
        </authorList>
    </citation>
    <scope>NUCLEOTIDE SEQUENCE [LARGE SCALE GENOMIC DNA]</scope>
    <source>
        <strain evidence="3">CBS 340.73</strain>
    </source>
</reference>
<feature type="compositionally biased region" description="Low complexity" evidence="1">
    <location>
        <begin position="1475"/>
        <end position="1489"/>
    </location>
</feature>
<feature type="compositionally biased region" description="Polar residues" evidence="1">
    <location>
        <begin position="653"/>
        <end position="664"/>
    </location>
</feature>
<dbReference type="Proteomes" id="UP001303473">
    <property type="component" value="Unassembled WGS sequence"/>
</dbReference>
<feature type="compositionally biased region" description="Polar residues" evidence="1">
    <location>
        <begin position="183"/>
        <end position="238"/>
    </location>
</feature>
<proteinExistence type="predicted"/>
<protein>
    <submittedName>
        <fullName evidence="2">Uncharacterized protein</fullName>
    </submittedName>
</protein>
<feature type="compositionally biased region" description="Polar residues" evidence="1">
    <location>
        <begin position="739"/>
        <end position="774"/>
    </location>
</feature>
<keyword evidence="3" id="KW-1185">Reference proteome</keyword>
<feature type="compositionally biased region" description="Polar residues" evidence="1">
    <location>
        <begin position="1166"/>
        <end position="1175"/>
    </location>
</feature>
<feature type="compositionally biased region" description="Polar residues" evidence="1">
    <location>
        <begin position="793"/>
        <end position="804"/>
    </location>
</feature>
<feature type="region of interest" description="Disordered" evidence="1">
    <location>
        <begin position="1255"/>
        <end position="1688"/>
    </location>
</feature>
<feature type="compositionally biased region" description="Polar residues" evidence="1">
    <location>
        <begin position="890"/>
        <end position="922"/>
    </location>
</feature>
<feature type="compositionally biased region" description="Low complexity" evidence="1">
    <location>
        <begin position="1316"/>
        <end position="1333"/>
    </location>
</feature>
<feature type="compositionally biased region" description="Polar residues" evidence="1">
    <location>
        <begin position="870"/>
        <end position="881"/>
    </location>
</feature>
<feature type="compositionally biased region" description="Gly residues" evidence="1">
    <location>
        <begin position="1353"/>
        <end position="1362"/>
    </location>
</feature>
<accession>A0AAN6NDU5</accession>
<feature type="compositionally biased region" description="Polar residues" evidence="1">
    <location>
        <begin position="138"/>
        <end position="156"/>
    </location>
</feature>
<feature type="compositionally biased region" description="Polar residues" evidence="1">
    <location>
        <begin position="1518"/>
        <end position="1560"/>
    </location>
</feature>
<feature type="compositionally biased region" description="Polar residues" evidence="1">
    <location>
        <begin position="333"/>
        <end position="348"/>
    </location>
</feature>
<evidence type="ECO:0000313" key="3">
    <source>
        <dbReference type="Proteomes" id="UP001303473"/>
    </source>
</evidence>
<feature type="compositionally biased region" description="Low complexity" evidence="1">
    <location>
        <begin position="667"/>
        <end position="680"/>
    </location>
</feature>
<feature type="compositionally biased region" description="Pro residues" evidence="1">
    <location>
        <begin position="931"/>
        <end position="941"/>
    </location>
</feature>
<gene>
    <name evidence="2" type="ORF">QBC46DRAFT_375702</name>
</gene>
<sequence length="1780" mass="186283">MGGQNQFMYYSPPPPGELIPSVYRPTQGALPGQAQGQYPGHAHGQPQPLQGHFFHNVTVGNNGQQTGMQQPQGFLPGQNNSFGQFAGQVPPRGFAGPASGPPHMMNGGSPPPIGQVVGQVMGPGGRPVPMPPHMVQRFQPQGGWNYQESHLSAPLQSTNRHRSSASNASSQQPFYGYDKETGVPSTGGLSPQVQRAEQEAQTGRPSDQQASDAPGQQEQSPAPQTSQVSPINPQSPASQRAPGDGLSRVESNQSDLTAPAGGNAAGDEGRHRRNSGLLSGFRERFGNGQSEERRGSPGPRFQGVAGDAVSEASVVTEDTAGQRKRGSLFGLSSAGQGSENVAQSNESIVAQGPGTPIAERMQPSPSPQVPAPEKKRTFLGIGSSSSSSAPQQAKPARPDMPRGSTDPSMTVLETLPAGSIGGPPKKRLSALKDMFHRPQDGPNRPETAQSARPSMHGAEQGPAPPLAPGAQPRFLASPPSAGHEGRIGKPATQASPSGPLGQGSHKQLGDIADYDRGRKPTGGLFGFFKNRTDSKTRDGKPTGGQGPLFGPGQQHPGQQHPGQQHPGQQPLGQQPPWRGQMTAFPPAQGQYPLQYGTQAHLGPDGRPVMPPGQFVPHPGQPISQQPPFIQLGAQGRPPMQPQMAGPQPTMPMSPQQAQGGTQTVDMARGQQAAEQGAGQRPPMAQQQESGLATTQQQYEHQHSQQQQPPVASSVLHPPTVLQQSQGQLAPRQDPASANVVDSTVSSSPRVDSPLSLRSQPVTRSTPEPTRSQEASPVSVRQPVPVPQPGVTQAGASQTPQTQGSYLRAAHSTPAQLPARKPVQSSPKPPSGDHLRPQVPPTLEGQRLGQRSPSVSSSPVPVPPPGFQASPARTGTQFTQFDQLAGYPSPTGGQQAQGLNVSQNTQGHSLLHSQATRQPSSPAVSPISQTPQPVPVPVPTPTSQPSAQRAGVSQGPPAQQPNQPPVRFNGGEEEQGTPALPGQAFPAAQAPWGPSLGSASASQASQQFPPGNNQNYGIPVGAPIMQKEQSTISKLFKSGRPSGEAQEKGGKEKGAKKSFMGAFRRAPRQQQEALQQPPHPQSPQGHGQFMHGQPAQMVQQGPPPSQSTASQPLQPQMAPQMAPQMTGPQPQGQASPQPGPHMQYQHQRHSPPNASPGPNEGPMAQRPNPQLGQQQDVPPAEPPTRIQQPSQQQPLPLQQGGNGAARPGQQMNPPLAGQNGPMGQQQGHASGEPQYAQVPIPRGYAYVHSEGRVEPAPYYVGAGVPGGQSHGPKHAQTVPQTGPQTAPPGLQQQYWVQNNTMMPPDWTGPVPVPPPGTQQKPQLPPQGQLHPQVQRQSPPTGGGAILPQQRPEGAMGGQPGGEQGSPQQVLPAAGQQQPRHLPTSSPIVLSQAHDVASQPPSGLSITPHMTPGGPSPGQHAQPRVVSPPNSQFQSQAGSTPPAPAPTAPHTMGQRSNTASPPPRLQHPASPSTYPLPNSAFSPVNPAAASAPNPPPPQGMVPAPGAQGLMQRDAHLVPQRQVSAVSQMSFQPASVSPPQRSNVLSPGSRLGSSPTASPSPQVTPERAVSPEPAVQSSAPPNSVAHDSRAVSPEPPAQSFAPPRSFLDQQTHQRVEHDNIYDATPRTSVQSPPPQHVDGLGNNGMVAPAENAELKANGSSHGAVEPNAKEPEHVVVATSPPPEEPIPHPGHHVAVAQSSTANGTGAPPKPSSADIFEEAKRKMLLREQEEKIPVFPTEPDMTAAAAATTKKKDEEELPRMTATSYPGQEWNPYGDGGYEDWNE</sequence>
<feature type="compositionally biased region" description="Polar residues" evidence="1">
    <location>
        <begin position="1426"/>
        <end position="1437"/>
    </location>
</feature>
<organism evidence="2 3">
    <name type="scientific">Diplogelasinospora grovesii</name>
    <dbReference type="NCBI Taxonomy" id="303347"/>
    <lineage>
        <taxon>Eukaryota</taxon>
        <taxon>Fungi</taxon>
        <taxon>Dikarya</taxon>
        <taxon>Ascomycota</taxon>
        <taxon>Pezizomycotina</taxon>
        <taxon>Sordariomycetes</taxon>
        <taxon>Sordariomycetidae</taxon>
        <taxon>Sordariales</taxon>
        <taxon>Diplogelasinosporaceae</taxon>
        <taxon>Diplogelasinospora</taxon>
    </lineage>
</organism>
<feature type="compositionally biased region" description="Low complexity" evidence="1">
    <location>
        <begin position="632"/>
        <end position="652"/>
    </location>
</feature>
<feature type="compositionally biased region" description="Pro residues" evidence="1">
    <location>
        <begin position="1676"/>
        <end position="1685"/>
    </location>
</feature>
<feature type="region of interest" description="Disordered" evidence="1">
    <location>
        <begin position="1727"/>
        <end position="1780"/>
    </location>
</feature>
<comment type="caution">
    <text evidence="2">The sequence shown here is derived from an EMBL/GenBank/DDBJ whole genome shotgun (WGS) entry which is preliminary data.</text>
</comment>
<name>A0AAN6NDU5_9PEZI</name>
<feature type="compositionally biased region" description="Polar residues" evidence="1">
    <location>
        <begin position="684"/>
        <end position="694"/>
    </location>
</feature>
<feature type="compositionally biased region" description="Basic and acidic residues" evidence="1">
    <location>
        <begin position="530"/>
        <end position="540"/>
    </location>
</feature>
<evidence type="ECO:0000313" key="2">
    <source>
        <dbReference type="EMBL" id="KAK3943914.1"/>
    </source>
</evidence>
<feature type="compositionally biased region" description="Low complexity" evidence="1">
    <location>
        <begin position="695"/>
        <end position="707"/>
    </location>
</feature>
<feature type="compositionally biased region" description="Low complexity" evidence="1">
    <location>
        <begin position="1110"/>
        <end position="1135"/>
    </location>
</feature>
<feature type="compositionally biased region" description="Basic and acidic residues" evidence="1">
    <location>
        <begin position="281"/>
        <end position="295"/>
    </location>
</feature>
<evidence type="ECO:0000256" key="1">
    <source>
        <dbReference type="SAM" id="MobiDB-lite"/>
    </source>
</evidence>
<feature type="compositionally biased region" description="Basic and acidic residues" evidence="1">
    <location>
        <begin position="1044"/>
        <end position="1054"/>
    </location>
</feature>
<feature type="compositionally biased region" description="Polar residues" evidence="1">
    <location>
        <begin position="1276"/>
        <end position="1300"/>
    </location>
</feature>
<dbReference type="EMBL" id="MU853762">
    <property type="protein sequence ID" value="KAK3943914.1"/>
    <property type="molecule type" value="Genomic_DNA"/>
</dbReference>
<feature type="compositionally biased region" description="Polar residues" evidence="1">
    <location>
        <begin position="1373"/>
        <end position="1387"/>
    </location>
</feature>
<feature type="region of interest" description="Disordered" evidence="1">
    <location>
        <begin position="122"/>
        <end position="1235"/>
    </location>
</feature>
<feature type="compositionally biased region" description="Low complexity" evidence="1">
    <location>
        <begin position="1186"/>
        <end position="1198"/>
    </location>
</feature>
<feature type="compositionally biased region" description="Low complexity" evidence="1">
    <location>
        <begin position="992"/>
        <end position="1010"/>
    </location>
</feature>